<dbReference type="Proteomes" id="UP000800093">
    <property type="component" value="Unassembled WGS sequence"/>
</dbReference>
<comment type="caution">
    <text evidence="2">The sequence shown here is derived from an EMBL/GenBank/DDBJ whole genome shotgun (WGS) entry which is preliminary data.</text>
</comment>
<feature type="region of interest" description="Disordered" evidence="1">
    <location>
        <begin position="612"/>
        <end position="635"/>
    </location>
</feature>
<protein>
    <submittedName>
        <fullName evidence="2">Uncharacterized protein</fullName>
    </submittedName>
</protein>
<feature type="region of interest" description="Disordered" evidence="1">
    <location>
        <begin position="706"/>
        <end position="733"/>
    </location>
</feature>
<feature type="compositionally biased region" description="Basic and acidic residues" evidence="1">
    <location>
        <begin position="1"/>
        <end position="12"/>
    </location>
</feature>
<feature type="region of interest" description="Disordered" evidence="1">
    <location>
        <begin position="473"/>
        <end position="539"/>
    </location>
</feature>
<feature type="region of interest" description="Disordered" evidence="1">
    <location>
        <begin position="658"/>
        <end position="680"/>
    </location>
</feature>
<feature type="region of interest" description="Disordered" evidence="1">
    <location>
        <begin position="438"/>
        <end position="457"/>
    </location>
</feature>
<feature type="compositionally biased region" description="Polar residues" evidence="1">
    <location>
        <begin position="299"/>
        <end position="308"/>
    </location>
</feature>
<evidence type="ECO:0000313" key="2">
    <source>
        <dbReference type="EMBL" id="KAF2259793.1"/>
    </source>
</evidence>
<name>A0A9P4K082_9PLEO</name>
<evidence type="ECO:0000256" key="1">
    <source>
        <dbReference type="SAM" id="MobiDB-lite"/>
    </source>
</evidence>
<feature type="compositionally biased region" description="Polar residues" evidence="1">
    <location>
        <begin position="24"/>
        <end position="38"/>
    </location>
</feature>
<sequence>MHRPLVDIDPNPRQRGPKPAKLQSFKTNPSTPVNARTVTSRKRATVSSKGSPRYAAHTVSSSQGKMSSKTTSKIPLRAPTPSSLSRSVVADKVAAHRLSQPVAQRDGLKSPRSTLLPLSPPVSSPRSVASANLNKPLPSPPVAQVVKSMSPAKAARTLVDADVLGTPLPEDWPALQPDTNPSAGSILLSAKNPYAKYVNKDNDNSSFAWHIRSNGHGEQECSATGGHGGYWGTDNLEASKGEQNSSVILDQEPRDPQAVAVGTADMTTHAISTLHGEALDSPLAYKYVSNAHETRLVDNPQSSSNKSSIPVPARGSSIQGTQKTLIRAPSVRPGSTKWPLLNSNIPADSKLSGVGGSEPKSSNEEQSIHTFHTSLTEQNSKGSMSLSEMTTAIHPKLEQEEGLDSGNRVKRLSNHSINSGLGPILKIAEEADSVIFGKSSPMSETPPFPNSTSRRLSQERSFSALAGRISRQSMSVSVGKRSRSVTPQSFHAGITGYPRVNPIRSMQPSRKGSTEFDSKSSSATTIASRGSASVLRKQKNGELSQLKEVSEMKSPVLASPNSENFPDMSIYRNKGILSIPPDSIPAIRLENGVGLASTKTIDLRRCSAMLDSDNSSVGGSFRGPDRSSTSHGSSVDATLYQLSDRGSRCGQSDTIGPQFTAPTTVVGPQHSDSHRGHPKVSVTVTSMTEDKARTLRQRPYSAVIQKRSVRRSSSQIVPTEPKVDNGKDNKDEPAKVRLKRSFRNIFHKRNDKANTDTSQSSETKRLSVTMAGSSFVKRLRSSANLSKPTLSKDTGFALPPASRPASATALGPNLQNMKVTDRDVYSSPPDFSFATRPDTPGIIRDLIGQVKDLPEGSEDRLRGLQIAQVCHALYHHTSAMKELVLTQKVKQAVVHAVEMGQQARLSAHKAKKHARDAQICSEAAKLAVQNLLNMCETGFSVETRECIMDLCRRVGSSVAVEQHFSATASPAPNKP</sequence>
<evidence type="ECO:0000313" key="3">
    <source>
        <dbReference type="Proteomes" id="UP000800093"/>
    </source>
</evidence>
<feature type="compositionally biased region" description="Polar residues" evidence="1">
    <location>
        <begin position="58"/>
        <end position="73"/>
    </location>
</feature>
<gene>
    <name evidence="2" type="ORF">CC78DRAFT_591377</name>
</gene>
<dbReference type="EMBL" id="ML986698">
    <property type="protein sequence ID" value="KAF2259793.1"/>
    <property type="molecule type" value="Genomic_DNA"/>
</dbReference>
<reference evidence="3" key="1">
    <citation type="journal article" date="2020" name="Stud. Mycol.">
        <title>101 Dothideomycetes genomes: A test case for predicting lifestyles and emergence of pathogens.</title>
        <authorList>
            <person name="Haridas S."/>
            <person name="Albert R."/>
            <person name="Binder M."/>
            <person name="Bloem J."/>
            <person name="LaButti K."/>
            <person name="Salamov A."/>
            <person name="Andreopoulos B."/>
            <person name="Baker S."/>
            <person name="Barry K."/>
            <person name="Bills G."/>
            <person name="Bluhm B."/>
            <person name="Cannon C."/>
            <person name="Castanera R."/>
            <person name="Culley D."/>
            <person name="Daum C."/>
            <person name="Ezra D."/>
            <person name="Gonzalez J."/>
            <person name="Henrissat B."/>
            <person name="Kuo A."/>
            <person name="Liang C."/>
            <person name="Lipzen A."/>
            <person name="Lutzoni F."/>
            <person name="Magnuson J."/>
            <person name="Mondo S."/>
            <person name="Nolan M."/>
            <person name="Ohm R."/>
            <person name="Pangilinan J."/>
            <person name="Park H.-J."/>
            <person name="Ramirez L."/>
            <person name="Alfaro M."/>
            <person name="Sun H."/>
            <person name="Tritt A."/>
            <person name="Yoshinaga Y."/>
            <person name="Zwiers L.-H."/>
            <person name="Turgeon B."/>
            <person name="Goodwin S."/>
            <person name="Spatafora J."/>
            <person name="Crous P."/>
            <person name="Grigoriev I."/>
        </authorList>
    </citation>
    <scope>NUCLEOTIDE SEQUENCE [LARGE SCALE GENOMIC DNA]</scope>
    <source>
        <strain evidence="3">CBS 304.66</strain>
    </source>
</reference>
<feature type="region of interest" description="Disordered" evidence="1">
    <location>
        <begin position="296"/>
        <end position="368"/>
    </location>
</feature>
<organism evidence="2 3">
    <name type="scientific">Lojkania enalia</name>
    <dbReference type="NCBI Taxonomy" id="147567"/>
    <lineage>
        <taxon>Eukaryota</taxon>
        <taxon>Fungi</taxon>
        <taxon>Dikarya</taxon>
        <taxon>Ascomycota</taxon>
        <taxon>Pezizomycotina</taxon>
        <taxon>Dothideomycetes</taxon>
        <taxon>Pleosporomycetidae</taxon>
        <taxon>Pleosporales</taxon>
        <taxon>Pleosporales incertae sedis</taxon>
        <taxon>Lojkania</taxon>
    </lineage>
</organism>
<dbReference type="AlphaFoldDB" id="A0A9P4K082"/>
<feature type="region of interest" description="Disordered" evidence="1">
    <location>
        <begin position="791"/>
        <end position="813"/>
    </location>
</feature>
<accession>A0A9P4K082</accession>
<dbReference type="OrthoDB" id="5407305at2759"/>
<feature type="compositionally biased region" description="Polar residues" evidence="1">
    <location>
        <begin position="626"/>
        <end position="635"/>
    </location>
</feature>
<proteinExistence type="predicted"/>
<feature type="compositionally biased region" description="Polar residues" evidence="1">
    <location>
        <begin position="519"/>
        <end position="531"/>
    </location>
</feature>
<feature type="compositionally biased region" description="Basic and acidic residues" evidence="1">
    <location>
        <begin position="721"/>
        <end position="733"/>
    </location>
</feature>
<keyword evidence="3" id="KW-1185">Reference proteome</keyword>
<feature type="region of interest" description="Disordered" evidence="1">
    <location>
        <begin position="1"/>
        <end position="139"/>
    </location>
</feature>